<comment type="caution">
    <text evidence="2">The sequence shown here is derived from an EMBL/GenBank/DDBJ whole genome shotgun (WGS) entry which is preliminary data.</text>
</comment>
<dbReference type="AlphaFoldDB" id="A0A7W7HX01"/>
<name>A0A7W7HX01_9ACTN</name>
<dbReference type="Pfam" id="PF13560">
    <property type="entry name" value="HTH_31"/>
    <property type="match status" value="1"/>
</dbReference>
<dbReference type="SUPFAM" id="SSF48452">
    <property type="entry name" value="TPR-like"/>
    <property type="match status" value="1"/>
</dbReference>
<keyword evidence="3" id="KW-1185">Reference proteome</keyword>
<evidence type="ECO:0000313" key="2">
    <source>
        <dbReference type="EMBL" id="MBB4762297.1"/>
    </source>
</evidence>
<proteinExistence type="predicted"/>
<dbReference type="RefSeq" id="WP_184993302.1">
    <property type="nucleotide sequence ID" value="NZ_BOMK01000012.1"/>
</dbReference>
<dbReference type="PROSITE" id="PS50943">
    <property type="entry name" value="HTH_CROC1"/>
    <property type="match status" value="1"/>
</dbReference>
<feature type="domain" description="HTH cro/C1-type" evidence="1">
    <location>
        <begin position="12"/>
        <end position="66"/>
    </location>
</feature>
<dbReference type="EMBL" id="JACHNH010000001">
    <property type="protein sequence ID" value="MBB4762297.1"/>
    <property type="molecule type" value="Genomic_DNA"/>
</dbReference>
<accession>A0A7W7HX01</accession>
<dbReference type="Proteomes" id="UP000578112">
    <property type="component" value="Unassembled WGS sequence"/>
</dbReference>
<gene>
    <name evidence="2" type="ORF">BJ971_002853</name>
</gene>
<evidence type="ECO:0000259" key="1">
    <source>
        <dbReference type="PROSITE" id="PS50943"/>
    </source>
</evidence>
<dbReference type="InterPro" id="IPR001387">
    <property type="entry name" value="Cro/C1-type_HTH"/>
</dbReference>
<protein>
    <submittedName>
        <fullName evidence="2">Transcriptional regulator with XRE-family HTH domain</fullName>
    </submittedName>
</protein>
<sequence>MIDAVSAFAAELRRLRAARGLSVRRLADRVYFSKSYIGMLEHGDRAATGRAARRLDDVLEAHGSLIRLVDGAEPVASAADVVNGTARTDADEPMSADDVQHLRDTVHHLVALDTAHGSGGLHLSAIRAFQTARSRLARVGVRAGDRSDVHAALAEVGEVAAWLAYDSEHQDDSRRIATEAMLVAQTAGDTSMARFLASHLSMQATYLGRGAEGLALADRVIAERPKSRRVVGMMRVRRARALAQLGDGRRALAELEKARRELAGGIGPGDPGWTWWLHTAELAVHEARIRSLSDDGRGAATRSERAVLALPAGQGRDQSLYRAWLISDLVDVGAWGEADEVAEELIDRVSTAGTARVPKILGRTVRRARRADAPSWLVDALHEATEASHRAA</sequence>
<evidence type="ECO:0000313" key="3">
    <source>
        <dbReference type="Proteomes" id="UP000578112"/>
    </source>
</evidence>
<dbReference type="InterPro" id="IPR011990">
    <property type="entry name" value="TPR-like_helical_dom_sf"/>
</dbReference>
<dbReference type="CDD" id="cd00093">
    <property type="entry name" value="HTH_XRE"/>
    <property type="match status" value="1"/>
</dbReference>
<dbReference type="SUPFAM" id="SSF47413">
    <property type="entry name" value="lambda repressor-like DNA-binding domains"/>
    <property type="match status" value="1"/>
</dbReference>
<dbReference type="SMART" id="SM00530">
    <property type="entry name" value="HTH_XRE"/>
    <property type="match status" value="1"/>
</dbReference>
<organism evidence="2 3">
    <name type="scientific">Actinoplanes digitatis</name>
    <dbReference type="NCBI Taxonomy" id="1868"/>
    <lineage>
        <taxon>Bacteria</taxon>
        <taxon>Bacillati</taxon>
        <taxon>Actinomycetota</taxon>
        <taxon>Actinomycetes</taxon>
        <taxon>Micromonosporales</taxon>
        <taxon>Micromonosporaceae</taxon>
        <taxon>Actinoplanes</taxon>
    </lineage>
</organism>
<dbReference type="InterPro" id="IPR010982">
    <property type="entry name" value="Lambda_DNA-bd_dom_sf"/>
</dbReference>
<dbReference type="Gene3D" id="1.10.260.40">
    <property type="entry name" value="lambda repressor-like DNA-binding domains"/>
    <property type="match status" value="1"/>
</dbReference>
<reference evidence="2 3" key="1">
    <citation type="submission" date="2020-08" db="EMBL/GenBank/DDBJ databases">
        <title>Sequencing the genomes of 1000 actinobacteria strains.</title>
        <authorList>
            <person name="Klenk H.-P."/>
        </authorList>
    </citation>
    <scope>NUCLEOTIDE SEQUENCE [LARGE SCALE GENOMIC DNA]</scope>
    <source>
        <strain evidence="2 3">DSM 43149</strain>
    </source>
</reference>
<dbReference type="GO" id="GO:0003677">
    <property type="term" value="F:DNA binding"/>
    <property type="evidence" value="ECO:0007669"/>
    <property type="project" value="InterPro"/>
</dbReference>